<evidence type="ECO:0000313" key="2">
    <source>
        <dbReference type="Proteomes" id="UP000094313"/>
    </source>
</evidence>
<gene>
    <name evidence="1" type="ORF">BFS30_09555</name>
</gene>
<name>A0A1D7QFN9_9SPHI</name>
<dbReference type="EMBL" id="CP017141">
    <property type="protein sequence ID" value="AOM77389.1"/>
    <property type="molecule type" value="Genomic_DNA"/>
</dbReference>
<keyword evidence="2" id="KW-1185">Reference proteome</keyword>
<dbReference type="RefSeq" id="WP_069379079.1">
    <property type="nucleotide sequence ID" value="NZ_CP017141.1"/>
</dbReference>
<dbReference type="AlphaFoldDB" id="A0A1D7QFN9"/>
<accession>A0A1D7QFN9</accession>
<evidence type="ECO:0000313" key="1">
    <source>
        <dbReference type="EMBL" id="AOM77389.1"/>
    </source>
</evidence>
<dbReference type="OrthoDB" id="1493614at2"/>
<sequence>MQKDKMLSLYRGDYFENEKSKPFRYYSEGITSSAFGASGYPNNIERISFLETIKQHIDHLKAFEKEYFKITDYVSFSDAEETAKKWAAGLTSEKLVPFDVPYWETRYVFKLNIPVNDLKEISKGVWEYNFACNKDLKEGYQVDDCFKTYALRARDCPVCGGITKAHRLILISTLAFLSDRKGDDRFDRANILAQKNSEWLILPYDLIDHKHRATRIPRADFWTVNHYILENEDPRDPNFDYP</sequence>
<reference evidence="1 2" key="1">
    <citation type="submission" date="2016-08" db="EMBL/GenBank/DDBJ databases">
        <authorList>
            <person name="Seilhamer J.J."/>
        </authorList>
    </citation>
    <scope>NUCLEOTIDE SEQUENCE [LARGE SCALE GENOMIC DNA]</scope>
    <source>
        <strain evidence="1 2">DX4</strain>
    </source>
</reference>
<dbReference type="Proteomes" id="UP000094313">
    <property type="component" value="Chromosome"/>
</dbReference>
<dbReference type="KEGG" id="psty:BFS30_09555"/>
<organism evidence="1 2">
    <name type="scientific">Pedobacter steynii</name>
    <dbReference type="NCBI Taxonomy" id="430522"/>
    <lineage>
        <taxon>Bacteria</taxon>
        <taxon>Pseudomonadati</taxon>
        <taxon>Bacteroidota</taxon>
        <taxon>Sphingobacteriia</taxon>
        <taxon>Sphingobacteriales</taxon>
        <taxon>Sphingobacteriaceae</taxon>
        <taxon>Pedobacter</taxon>
    </lineage>
</organism>
<proteinExistence type="predicted"/>
<protein>
    <submittedName>
        <fullName evidence="1">Uncharacterized protein</fullName>
    </submittedName>
</protein>